<evidence type="ECO:0000313" key="10">
    <source>
        <dbReference type="EMBL" id="SIS05570.1"/>
    </source>
</evidence>
<evidence type="ECO:0000256" key="3">
    <source>
        <dbReference type="ARBA" id="ARBA00022763"/>
    </source>
</evidence>
<evidence type="ECO:0000256" key="6">
    <source>
        <dbReference type="ARBA" id="ARBA00023125"/>
    </source>
</evidence>
<dbReference type="GO" id="GO:0003697">
    <property type="term" value="F:single-stranded DNA binding"/>
    <property type="evidence" value="ECO:0007669"/>
    <property type="project" value="InterPro"/>
</dbReference>
<dbReference type="SUPFAM" id="SSF143081">
    <property type="entry name" value="BB1717-like"/>
    <property type="match status" value="1"/>
</dbReference>
<evidence type="ECO:0000256" key="4">
    <source>
        <dbReference type="ARBA" id="ARBA00022801"/>
    </source>
</evidence>
<keyword evidence="11" id="KW-1185">Reference proteome</keyword>
<accession>A0A1N7FYY5</accession>
<dbReference type="Pfam" id="PF02586">
    <property type="entry name" value="SRAP"/>
    <property type="match status" value="1"/>
</dbReference>
<proteinExistence type="inferred from homology"/>
<evidence type="ECO:0000256" key="9">
    <source>
        <dbReference type="SAM" id="MobiDB-lite"/>
    </source>
</evidence>
<keyword evidence="5" id="KW-0190">Covalent protein-DNA linkage</keyword>
<dbReference type="GO" id="GO:0106300">
    <property type="term" value="P:protein-DNA covalent cross-linking repair"/>
    <property type="evidence" value="ECO:0007669"/>
    <property type="project" value="InterPro"/>
</dbReference>
<dbReference type="EMBL" id="FTNT01000006">
    <property type="protein sequence ID" value="SIS05570.1"/>
    <property type="molecule type" value="Genomic_DNA"/>
</dbReference>
<evidence type="ECO:0000313" key="11">
    <source>
        <dbReference type="Proteomes" id="UP000186218"/>
    </source>
</evidence>
<dbReference type="Proteomes" id="UP000186218">
    <property type="component" value="Unassembled WGS sequence"/>
</dbReference>
<name>A0A1N7FYY5_9NOCA</name>
<dbReference type="STRING" id="1344003.SAMN05445060_2436"/>
<gene>
    <name evidence="10" type="ORF">SAMN05445060_2436</name>
</gene>
<dbReference type="InterPro" id="IPR003738">
    <property type="entry name" value="SRAP"/>
</dbReference>
<sequence>MDTMCGRFAVTTDPARLAAELDAVDEVSTVTGSTDDVEDPAERKEAPRTPGVNYNVAPTSSVMTVVARHSHDHPDDDPALRIRAMRWGLVPAWSKEIGKGPLLFNARAETVTEKSAFRASVKSRRCLVPMDGWYEWRKGGAGADGKPTKTPYFMSPQDGSRVFMAGLWSVWRPRAADNGGDGGSGQNGAPVLSCTIITADAVGDLRGIHDRMPLIMPFETWTEWLDPDHPAPTELLGPPAPDVAAAIDIREVSTLVNKVANNSPDLLAPVEPHPEQGTLL</sequence>
<evidence type="ECO:0000256" key="1">
    <source>
        <dbReference type="ARBA" id="ARBA00008136"/>
    </source>
</evidence>
<comment type="similarity">
    <text evidence="1 8">Belongs to the SOS response-associated peptidase family.</text>
</comment>
<keyword evidence="7" id="KW-0456">Lyase</keyword>
<reference evidence="10 11" key="1">
    <citation type="submission" date="2017-01" db="EMBL/GenBank/DDBJ databases">
        <authorList>
            <person name="Mah S.A."/>
            <person name="Swanson W.J."/>
            <person name="Moy G.W."/>
            <person name="Vacquier V.D."/>
        </authorList>
    </citation>
    <scope>NUCLEOTIDE SEQUENCE [LARGE SCALE GENOMIC DNA]</scope>
    <source>
        <strain evidence="10 11">CPCC 203464</strain>
    </source>
</reference>
<evidence type="ECO:0000256" key="7">
    <source>
        <dbReference type="ARBA" id="ARBA00023239"/>
    </source>
</evidence>
<dbReference type="InterPro" id="IPR036590">
    <property type="entry name" value="SRAP-like"/>
</dbReference>
<dbReference type="Gene3D" id="3.90.1680.10">
    <property type="entry name" value="SOS response associated peptidase-like"/>
    <property type="match status" value="1"/>
</dbReference>
<dbReference type="GO" id="GO:0008233">
    <property type="term" value="F:peptidase activity"/>
    <property type="evidence" value="ECO:0007669"/>
    <property type="project" value="UniProtKB-KW"/>
</dbReference>
<evidence type="ECO:0000256" key="8">
    <source>
        <dbReference type="RuleBase" id="RU364100"/>
    </source>
</evidence>
<dbReference type="PANTHER" id="PTHR13604">
    <property type="entry name" value="DC12-RELATED"/>
    <property type="match status" value="1"/>
</dbReference>
<keyword evidence="4 8" id="KW-0378">Hydrolase</keyword>
<dbReference type="PANTHER" id="PTHR13604:SF0">
    <property type="entry name" value="ABASIC SITE PROCESSING PROTEIN HMCES"/>
    <property type="match status" value="1"/>
</dbReference>
<keyword evidence="3" id="KW-0227">DNA damage</keyword>
<dbReference type="GO" id="GO:0006508">
    <property type="term" value="P:proteolysis"/>
    <property type="evidence" value="ECO:0007669"/>
    <property type="project" value="UniProtKB-KW"/>
</dbReference>
<evidence type="ECO:0000256" key="5">
    <source>
        <dbReference type="ARBA" id="ARBA00023124"/>
    </source>
</evidence>
<dbReference type="AlphaFoldDB" id="A0A1N7FYY5"/>
<keyword evidence="2 8" id="KW-0645">Protease</keyword>
<protein>
    <recommendedName>
        <fullName evidence="8">Abasic site processing protein</fullName>
        <ecNumber evidence="8">3.4.-.-</ecNumber>
    </recommendedName>
</protein>
<feature type="region of interest" description="Disordered" evidence="9">
    <location>
        <begin position="27"/>
        <end position="53"/>
    </location>
</feature>
<evidence type="ECO:0000256" key="2">
    <source>
        <dbReference type="ARBA" id="ARBA00022670"/>
    </source>
</evidence>
<dbReference type="GO" id="GO:0016829">
    <property type="term" value="F:lyase activity"/>
    <property type="evidence" value="ECO:0007669"/>
    <property type="project" value="UniProtKB-KW"/>
</dbReference>
<organism evidence="10 11">
    <name type="scientific">Williamsia sterculiae</name>
    <dbReference type="NCBI Taxonomy" id="1344003"/>
    <lineage>
        <taxon>Bacteria</taxon>
        <taxon>Bacillati</taxon>
        <taxon>Actinomycetota</taxon>
        <taxon>Actinomycetes</taxon>
        <taxon>Mycobacteriales</taxon>
        <taxon>Nocardiaceae</taxon>
        <taxon>Williamsia</taxon>
    </lineage>
</organism>
<keyword evidence="6" id="KW-0238">DNA-binding</keyword>
<dbReference type="EC" id="3.4.-.-" evidence="8"/>